<dbReference type="AlphaFoldDB" id="A0A7K4MLG0"/>
<evidence type="ECO:0000313" key="1">
    <source>
        <dbReference type="EMBL" id="NWJ30027.1"/>
    </source>
</evidence>
<accession>A0A7K4MLG0</accession>
<reference evidence="1 2" key="1">
    <citation type="journal article" date="2019" name="Environ. Microbiol.">
        <title>Genomics insights into ecotype formation of ammonia-oxidizing archaea in the deep ocean.</title>
        <authorList>
            <person name="Wang Y."/>
            <person name="Huang J.M."/>
            <person name="Cui G.J."/>
            <person name="Nunoura T."/>
            <person name="Takaki Y."/>
            <person name="Li W.L."/>
            <person name="Li J."/>
            <person name="Gao Z.M."/>
            <person name="Takai K."/>
            <person name="Zhang A.Q."/>
            <person name="Stepanauskas R."/>
        </authorList>
    </citation>
    <scope>NUCLEOTIDE SEQUENCE [LARGE SCALE GENOMIC DNA]</scope>
    <source>
        <strain evidence="1 2">C4</strain>
    </source>
</reference>
<organism evidence="1 2">
    <name type="scientific">Marine Group I thaumarchaeote</name>
    <dbReference type="NCBI Taxonomy" id="2511932"/>
    <lineage>
        <taxon>Archaea</taxon>
        <taxon>Nitrososphaerota</taxon>
        <taxon>Marine Group I</taxon>
    </lineage>
</organism>
<proteinExistence type="predicted"/>
<protein>
    <submittedName>
        <fullName evidence="1">Uncharacterized protein</fullName>
    </submittedName>
</protein>
<name>A0A7K4MLG0_9ARCH</name>
<evidence type="ECO:0000313" key="2">
    <source>
        <dbReference type="Proteomes" id="UP000568446"/>
    </source>
</evidence>
<sequence length="75" mass="8703">MINTSEIESLKSENQKLRNYISLVFAELELTQRIGEIKQNFVNSSDSERIIVPILNKISKIKSEKLSLEQEMHLI</sequence>
<gene>
    <name evidence="1" type="ORF">HX850_03840</name>
</gene>
<dbReference type="EMBL" id="JACATK010000020">
    <property type="protein sequence ID" value="NWJ30027.1"/>
    <property type="molecule type" value="Genomic_DNA"/>
</dbReference>
<comment type="caution">
    <text evidence="1">The sequence shown here is derived from an EMBL/GenBank/DDBJ whole genome shotgun (WGS) entry which is preliminary data.</text>
</comment>
<dbReference type="Proteomes" id="UP000568446">
    <property type="component" value="Unassembled WGS sequence"/>
</dbReference>